<dbReference type="SMR" id="Q993G9"/>
<reference evidence="1 2" key="2">
    <citation type="journal article" date="2002" name="J. Virol.">
        <title>Complete genomic sequence of an Epstein-Barr virus-related herpesvirus naturally infecting a new world primate: a defining point in the evolution of oncogenic lymphocryptoviruses.</title>
        <authorList>
            <person name="Rivailler P."/>
            <person name="Cho Y.G."/>
            <person name="Wang F."/>
        </authorList>
    </citation>
    <scope>NUCLEOTIDE SEQUENCE [LARGE SCALE GENOMIC DNA]</scope>
    <source>
        <strain evidence="1 2">CJ0149</strain>
    </source>
</reference>
<dbReference type="OrthoDB" id="11533at10239"/>
<dbReference type="Proteomes" id="UP000202809">
    <property type="component" value="Segment"/>
</dbReference>
<dbReference type="InterPro" id="IPR006878">
    <property type="entry name" value="Herpes_BBRF1"/>
</dbReference>
<dbReference type="KEGG" id="vg:955914"/>
<keyword evidence="2" id="KW-1185">Reference proteome</keyword>
<proteinExistence type="predicted"/>
<dbReference type="Pfam" id="PF04793">
    <property type="entry name" value="Herpes_BBRF1"/>
    <property type="match status" value="1"/>
</dbReference>
<evidence type="ECO:0000313" key="2">
    <source>
        <dbReference type="Proteomes" id="UP000202809"/>
    </source>
</evidence>
<dbReference type="GeneID" id="955914"/>
<dbReference type="RefSeq" id="NP_733894.1">
    <property type="nucleotide sequence ID" value="NC_004367.1"/>
</dbReference>
<evidence type="ECO:0000313" key="1">
    <source>
        <dbReference type="EMBL" id="AAK38249.1"/>
    </source>
</evidence>
<dbReference type="EMBL" id="AF319782">
    <property type="protein sequence ID" value="AAK38249.1"/>
    <property type="molecule type" value="Genomic_DNA"/>
</dbReference>
<accession>Q993G9</accession>
<sequence>MEKNHERESHKFFHNLFLKHYPDTMDVIHLINTVPTKPGVKWSDSPMCIIQRATILAKTLQVVHQHKLSEETAIPKILEKLKCFLKLLHHYSDPYEQKFIRETLDHISVSRDMFLECNLWTLVRHLSKIHHPSSVNVEVTHPDRAAWALQYFDGLDSSVRCAVASTFTEGYNSMPSLTAVVNLAQVILEASAPSHEPCTWTSFFNQVVIWTLALDKFHNCFYNRHIEGSIASLSQLLHIELKSLCHWMLSVNGLSIFCHRRPLLTLWESVAATKDITDIIPLPDATEILHLLRHTRNLIAFGN</sequence>
<name>Q993G9_9GAMA</name>
<organism evidence="1 2">
    <name type="scientific">callitrichine gammaherpesvirus 3</name>
    <name type="common">Marmoset lymphocryptovirus</name>
    <dbReference type="NCBI Taxonomy" id="106331"/>
    <lineage>
        <taxon>Viruses</taxon>
        <taxon>Duplodnaviria</taxon>
        <taxon>Heunggongvirae</taxon>
        <taxon>Peploviricota</taxon>
        <taxon>Herviviricetes</taxon>
        <taxon>Herpesvirales</taxon>
        <taxon>Orthoherpesviridae</taxon>
        <taxon>Gammaherpesvirinae</taxon>
        <taxon>Lymphocryptovirus</taxon>
        <taxon>Lymphocryptovirus callitrichinegamma3</taxon>
    </lineage>
</organism>
<reference evidence="1 2" key="1">
    <citation type="journal article" date="2001" name="Proc. Natl. Acad. Sci. U.S.A.">
        <title>An Epstein-Barr-related herpesvirus from marmoset lymphomas.</title>
        <authorList>
            <person name="Cho Y."/>
            <person name="Ramer J."/>
            <person name="Rivailler P."/>
            <person name="Quink C."/>
            <person name="Garber R.L."/>
            <person name="Beier D.R."/>
            <person name="Wang F."/>
        </authorList>
    </citation>
    <scope>NUCLEOTIDE SEQUENCE [LARGE SCALE GENOMIC DNA]</scope>
    <source>
        <strain evidence="1 2">CJ0149</strain>
    </source>
</reference>
<protein>
    <submittedName>
        <fullName evidence="1">ORF41</fullName>
    </submittedName>
</protein>